<gene>
    <name evidence="5" type="ORF">FCM35_KLT13648</name>
</gene>
<evidence type="ECO:0000259" key="3">
    <source>
        <dbReference type="Pfam" id="PF23628"/>
    </source>
</evidence>
<feature type="domain" description="Putative E3 ubiquitin-protein ligase LIN ARM repeats" evidence="4">
    <location>
        <begin position="436"/>
        <end position="592"/>
    </location>
</feature>
<dbReference type="InterPro" id="IPR056512">
    <property type="entry name" value="LIN_N"/>
</dbReference>
<dbReference type="Pfam" id="PF23654">
    <property type="entry name" value="ARM_LIN_2nd"/>
    <property type="match status" value="1"/>
</dbReference>
<comment type="caution">
    <text evidence="5">The sequence shown here is derived from an EMBL/GenBank/DDBJ whole genome shotgun (WGS) entry which is preliminary data.</text>
</comment>
<dbReference type="InterPro" id="IPR055566">
    <property type="entry name" value="ARM_LIN"/>
</dbReference>
<dbReference type="Proteomes" id="UP000623129">
    <property type="component" value="Unassembled WGS sequence"/>
</dbReference>
<feature type="domain" description="Putative E3 ubiquitin-protein ligase LIN N-terminal" evidence="2">
    <location>
        <begin position="57"/>
        <end position="279"/>
    </location>
</feature>
<feature type="compositionally biased region" description="Polar residues" evidence="1">
    <location>
        <begin position="419"/>
        <end position="429"/>
    </location>
</feature>
<dbReference type="PANTHER" id="PTHR35549:SF3">
    <property type="entry name" value="E3 UBIQUITIN-PROTEIN LIGASE LIN"/>
    <property type="match status" value="1"/>
</dbReference>
<evidence type="ECO:0000259" key="2">
    <source>
        <dbReference type="Pfam" id="PF23568"/>
    </source>
</evidence>
<dbReference type="OrthoDB" id="635642at2759"/>
<name>A0A833QJ32_9POAL</name>
<dbReference type="EMBL" id="SWLB01000025">
    <property type="protein sequence ID" value="KAF3322507.1"/>
    <property type="molecule type" value="Genomic_DNA"/>
</dbReference>
<dbReference type="SUPFAM" id="SSF48371">
    <property type="entry name" value="ARM repeat"/>
    <property type="match status" value="1"/>
</dbReference>
<dbReference type="InterPro" id="IPR011989">
    <property type="entry name" value="ARM-like"/>
</dbReference>
<proteinExistence type="predicted"/>
<feature type="compositionally biased region" description="Basic residues" evidence="1">
    <location>
        <begin position="22"/>
        <end position="32"/>
    </location>
</feature>
<feature type="domain" description="Putative E3 ubiquitin-protein ligase LIN ARM-like" evidence="3">
    <location>
        <begin position="594"/>
        <end position="957"/>
    </location>
</feature>
<accession>A0A833QJ32</accession>
<dbReference type="PANTHER" id="PTHR35549">
    <property type="entry name" value="OS04G0584500 PROTEIN"/>
    <property type="match status" value="1"/>
</dbReference>
<dbReference type="Pfam" id="PF23628">
    <property type="entry name" value="ARM_LIN_C"/>
    <property type="match status" value="1"/>
</dbReference>
<evidence type="ECO:0000313" key="5">
    <source>
        <dbReference type="EMBL" id="KAF3322507.1"/>
    </source>
</evidence>
<reference evidence="5" key="1">
    <citation type="submission" date="2020-01" db="EMBL/GenBank/DDBJ databases">
        <title>Genome sequence of Kobresia littledalei, the first chromosome-level genome in the family Cyperaceae.</title>
        <authorList>
            <person name="Qu G."/>
        </authorList>
    </citation>
    <scope>NUCLEOTIDE SEQUENCE</scope>
    <source>
        <strain evidence="5">C.B.Clarke</strain>
        <tissue evidence="5">Leaf</tissue>
    </source>
</reference>
<dbReference type="InterPro" id="IPR056514">
    <property type="entry name" value="ARM_LIN_2nd"/>
</dbReference>
<keyword evidence="6" id="KW-1185">Reference proteome</keyword>
<feature type="region of interest" description="Disordered" evidence="1">
    <location>
        <begin position="1"/>
        <end position="43"/>
    </location>
</feature>
<dbReference type="Gene3D" id="1.25.10.10">
    <property type="entry name" value="Leucine-rich Repeat Variant"/>
    <property type="match status" value="1"/>
</dbReference>
<evidence type="ECO:0000259" key="4">
    <source>
        <dbReference type="Pfam" id="PF23654"/>
    </source>
</evidence>
<dbReference type="Pfam" id="PF23568">
    <property type="entry name" value="ARM_LIN"/>
    <property type="match status" value="1"/>
</dbReference>
<feature type="region of interest" description="Disordered" evidence="1">
    <location>
        <begin position="409"/>
        <end position="435"/>
    </location>
</feature>
<dbReference type="InterPro" id="IPR016024">
    <property type="entry name" value="ARM-type_fold"/>
</dbReference>
<organism evidence="5 6">
    <name type="scientific">Carex littledalei</name>
    <dbReference type="NCBI Taxonomy" id="544730"/>
    <lineage>
        <taxon>Eukaryota</taxon>
        <taxon>Viridiplantae</taxon>
        <taxon>Streptophyta</taxon>
        <taxon>Embryophyta</taxon>
        <taxon>Tracheophyta</taxon>
        <taxon>Spermatophyta</taxon>
        <taxon>Magnoliopsida</taxon>
        <taxon>Liliopsida</taxon>
        <taxon>Poales</taxon>
        <taxon>Cyperaceae</taxon>
        <taxon>Cyperoideae</taxon>
        <taxon>Cariceae</taxon>
        <taxon>Carex</taxon>
        <taxon>Carex subgen. Euthyceras</taxon>
    </lineage>
</organism>
<evidence type="ECO:0000313" key="6">
    <source>
        <dbReference type="Proteomes" id="UP000623129"/>
    </source>
</evidence>
<sequence length="962" mass="107172">MASSLRDLLAQEVSIDRETPKPRKARKSKRLHANPTGPDLPDPSLPCDELLLADENAAHTVISILSGYAGRFIKDPNFRQTVREKCLAVTACTRGACAVLTNLELGMEATDKLCEEQSTTQSDLKIRSLRNSIRLLSVAAALNGSGYTCGVQNSHLSACAHLYLSVLYRIERDDLASARHMLQVFTDTPYLARKSLLPDLWDHFFLPHLLHLKVWYNKEAELTEKCNSVQQDQRMKSLRRAYNDQLDHGTTRFATYYKDWLKGGTEAHAPIPVPNVPLPQGSTDSVETLGQRSVSLSRGTINRSLYRAIFGETAEQEDIESEKIDGTKLKSDNLELDLHADEEQNICKYRDLDHSGTGYKEKEQVSEVLPIAGMARNTGVVPTSRKSYSFRLFSCRSDSHRNVITVTPKPLKREEDVSISKSPTNSNGKDSPLTPEKAISLISNSDNLKLCETAIRELTKAWSDSQVGPTLQPFLSTSSFIEGILEISSTSKDEEVLDKAISLLAELATKDEIIKHIILNADPQLEIFLRLLHIENLFLKTAVVLYILKPKAKQMLSFDWMQLVLRILDCGEEPQTWFRVKCSPKTAGLYLLYQLLMGCDVDRNSENAKQLVALGGLKVLIRGLEMGDVKERKGCVILLSACVRYEGSCRRYLVEHMRKECVIKWLLGNQLKSSGAALYLLSELVCLDRASQIRKFLKELKQEGSLNTMHILLVYLQQSPIQQRPLAAALLLQLDLLGDPLQFSVYREEAVDAIVSALENSSRNRKLQEQCAKALLQLAGRFSSSGESTSEATLLRRAGLDDTVMGDSFRSVEPYKVQDLTLEEEELTEEHLKSVATVLSKTGNNKRLLVALSNCISDSTPTLARSCLATVALLSGSLASSHYSRSFLVSACSILAPRLLESLGYDKTVEERVLASISLLNFAKCEECLPKLFPLDKATIRLLQDLAEVTWTAKELLFACCG</sequence>
<dbReference type="AlphaFoldDB" id="A0A833QJ32"/>
<protein>
    <submittedName>
        <fullName evidence="5">Putative E3 ubiquitin-protein ligase LIN</fullName>
    </submittedName>
</protein>
<evidence type="ECO:0000256" key="1">
    <source>
        <dbReference type="SAM" id="MobiDB-lite"/>
    </source>
</evidence>